<dbReference type="Proteomes" id="UP000805704">
    <property type="component" value="Chromosome 1"/>
</dbReference>
<accession>A0ACB7FK89</accession>
<name>A0ACB7FK89_NIBAL</name>
<gene>
    <name evidence="1" type="primary">PLD6</name>
    <name evidence="1" type="ORF">GBF38_003554</name>
</gene>
<proteinExistence type="predicted"/>
<dbReference type="EMBL" id="CM024789">
    <property type="protein sequence ID" value="KAG8014870.1"/>
    <property type="molecule type" value="Genomic_DNA"/>
</dbReference>
<organism evidence="1 2">
    <name type="scientific">Nibea albiflora</name>
    <name type="common">Yellow drum</name>
    <name type="synonym">Corvina albiflora</name>
    <dbReference type="NCBI Taxonomy" id="240163"/>
    <lineage>
        <taxon>Eukaryota</taxon>
        <taxon>Metazoa</taxon>
        <taxon>Chordata</taxon>
        <taxon>Craniata</taxon>
        <taxon>Vertebrata</taxon>
        <taxon>Euteleostomi</taxon>
        <taxon>Actinopterygii</taxon>
        <taxon>Neopterygii</taxon>
        <taxon>Teleostei</taxon>
        <taxon>Neoteleostei</taxon>
        <taxon>Acanthomorphata</taxon>
        <taxon>Eupercaria</taxon>
        <taxon>Sciaenidae</taxon>
        <taxon>Nibea</taxon>
    </lineage>
</organism>
<reference evidence="1" key="1">
    <citation type="submission" date="2020-04" db="EMBL/GenBank/DDBJ databases">
        <title>A chromosome-scale assembly and high-density genetic map of the yellow drum (Nibea albiflora) genome.</title>
        <authorList>
            <person name="Xu D."/>
            <person name="Zhang W."/>
            <person name="Chen R."/>
            <person name="Tan P."/>
            <person name="Wang L."/>
            <person name="Song H."/>
            <person name="Tian L."/>
            <person name="Zhu Q."/>
            <person name="Wang B."/>
        </authorList>
    </citation>
    <scope>NUCLEOTIDE SEQUENCE</scope>
    <source>
        <strain evidence="1">ZJHYS-2018</strain>
    </source>
</reference>
<feature type="non-terminal residue" evidence="1">
    <location>
        <position position="1"/>
    </location>
</feature>
<keyword evidence="1" id="KW-0378">Hydrolase</keyword>
<comment type="caution">
    <text evidence="1">The sequence shown here is derived from an EMBL/GenBank/DDBJ whole genome shotgun (WGS) entry which is preliminary data.</text>
</comment>
<evidence type="ECO:0000313" key="2">
    <source>
        <dbReference type="Proteomes" id="UP000805704"/>
    </source>
</evidence>
<protein>
    <submittedName>
        <fullName evidence="1">Mitochondrial cardiolipin hydrolase</fullName>
    </submittedName>
</protein>
<sequence>PAGICVRSDRNSVHMHHKFAVVDGRLLLTGSLNWTLTVVQSNKENILVTEEPDLVRPFIQEFCRLWECSDPARHASARKPAAHVAAGTQD</sequence>
<keyword evidence="2" id="KW-1185">Reference proteome</keyword>
<evidence type="ECO:0000313" key="1">
    <source>
        <dbReference type="EMBL" id="KAG8014870.1"/>
    </source>
</evidence>